<gene>
    <name evidence="1" type="ORF">CTOB1V02_LOCUS16768</name>
</gene>
<evidence type="ECO:0000313" key="1">
    <source>
        <dbReference type="EMBL" id="CAD7238953.1"/>
    </source>
</evidence>
<protein>
    <submittedName>
        <fullName evidence="1">Uncharacterized protein</fullName>
    </submittedName>
</protein>
<organism evidence="1">
    <name type="scientific">Cyprideis torosa</name>
    <dbReference type="NCBI Taxonomy" id="163714"/>
    <lineage>
        <taxon>Eukaryota</taxon>
        <taxon>Metazoa</taxon>
        <taxon>Ecdysozoa</taxon>
        <taxon>Arthropoda</taxon>
        <taxon>Crustacea</taxon>
        <taxon>Oligostraca</taxon>
        <taxon>Ostracoda</taxon>
        <taxon>Podocopa</taxon>
        <taxon>Podocopida</taxon>
        <taxon>Cytherocopina</taxon>
        <taxon>Cytheroidea</taxon>
        <taxon>Cytherideidae</taxon>
        <taxon>Cyprideis</taxon>
    </lineage>
</organism>
<feature type="non-terminal residue" evidence="1">
    <location>
        <position position="150"/>
    </location>
</feature>
<dbReference type="AlphaFoldDB" id="A0A7R8WVR3"/>
<dbReference type="EMBL" id="OB712392">
    <property type="protein sequence ID" value="CAD7238953.1"/>
    <property type="molecule type" value="Genomic_DNA"/>
</dbReference>
<proteinExistence type="predicted"/>
<sequence length="150" mass="16341">MSSDAEDQPKPTTIIGFSFRVLRRSLLRIGSASLCPAFLLNALNETDVFAEGTQIKIIVDVGLEAVLIVKECAEQQVNSLPLSNLNDLNSNRFSGVLLTALWEKPNQPPVPIELTARRTPLKILPLLEVSVLEERVDCASVVASAKHHAS</sequence>
<accession>A0A7R8WVR3</accession>
<name>A0A7R8WVR3_9CRUS</name>
<reference evidence="1" key="1">
    <citation type="submission" date="2020-11" db="EMBL/GenBank/DDBJ databases">
        <authorList>
            <person name="Tran Van P."/>
        </authorList>
    </citation>
    <scope>NUCLEOTIDE SEQUENCE</scope>
</reference>